<dbReference type="Proteomes" id="UP000218824">
    <property type="component" value="Chromosome"/>
</dbReference>
<accession>A0AAU9AJS8</accession>
<dbReference type="KEGG" id="lem:LEN_3910"/>
<feature type="chain" id="PRO_5043470992" evidence="1">
    <location>
        <begin position="22"/>
        <end position="93"/>
    </location>
</feature>
<dbReference type="GeneID" id="83065708"/>
<dbReference type="EMBL" id="AP014940">
    <property type="protein sequence ID" value="BAV99397.1"/>
    <property type="molecule type" value="Genomic_DNA"/>
</dbReference>
<protein>
    <submittedName>
        <fullName evidence="2">Uncharacterized protein</fullName>
    </submittedName>
</protein>
<evidence type="ECO:0000313" key="2">
    <source>
        <dbReference type="EMBL" id="BAV99397.1"/>
    </source>
</evidence>
<sequence>MKKVTLGYAVLLCAASASSHAADGRVCTSDPSSGQEMMKTLDAATVFTCEGMEGKQRISGLYKQGWSVAQVLPASRSDDGPIRTYWVLVIEKR</sequence>
<feature type="signal peptide" evidence="1">
    <location>
        <begin position="1"/>
        <end position="21"/>
    </location>
</feature>
<organism evidence="2 3">
    <name type="scientific">Lysobacter enzymogenes</name>
    <dbReference type="NCBI Taxonomy" id="69"/>
    <lineage>
        <taxon>Bacteria</taxon>
        <taxon>Pseudomonadati</taxon>
        <taxon>Pseudomonadota</taxon>
        <taxon>Gammaproteobacteria</taxon>
        <taxon>Lysobacterales</taxon>
        <taxon>Lysobacteraceae</taxon>
        <taxon>Lysobacter</taxon>
    </lineage>
</organism>
<proteinExistence type="predicted"/>
<dbReference type="AlphaFoldDB" id="A0AAU9AJS8"/>
<gene>
    <name evidence="2" type="ORF">LEN_3910</name>
</gene>
<name>A0AAU9AJS8_LYSEN</name>
<reference evidence="2 3" key="1">
    <citation type="journal article" date="2017" name="DNA Res.">
        <title>Complete genome sequence and expression profile of the commercial lytic enzyme producer Lysobacter enzymogenes M497-1.</title>
        <authorList>
            <person name="Takami H."/>
            <person name="Toyoda A."/>
            <person name="Uchiyama I."/>
            <person name="Itoh T."/>
            <person name="Takaki Y."/>
            <person name="Arai W."/>
            <person name="Nishi S."/>
            <person name="Kawai M."/>
            <person name="Shinya K."/>
            <person name="Ikeda H."/>
        </authorList>
    </citation>
    <scope>NUCLEOTIDE SEQUENCE [LARGE SCALE GENOMIC DNA]</scope>
    <source>
        <strain evidence="2 3">M497-1</strain>
    </source>
</reference>
<evidence type="ECO:0000313" key="3">
    <source>
        <dbReference type="Proteomes" id="UP000218824"/>
    </source>
</evidence>
<keyword evidence="1" id="KW-0732">Signal</keyword>
<dbReference type="RefSeq" id="WP_096379868.1">
    <property type="nucleotide sequence ID" value="NZ_AP014940.1"/>
</dbReference>
<evidence type="ECO:0000256" key="1">
    <source>
        <dbReference type="SAM" id="SignalP"/>
    </source>
</evidence>